<protein>
    <submittedName>
        <fullName evidence="1">Uncharacterized protein</fullName>
    </submittedName>
</protein>
<dbReference type="Proteomes" id="UP000012166">
    <property type="component" value="Unassembled WGS sequence"/>
</dbReference>
<gene>
    <name evidence="1" type="ORF">LEP1GSC056_1210</name>
</gene>
<accession>A0ABC9SM42</accession>
<name>A0ABC9SM42_LEPBO</name>
<dbReference type="EMBL" id="AHMS02000009">
    <property type="protein sequence ID" value="EMN18796.1"/>
    <property type="molecule type" value="Genomic_DNA"/>
</dbReference>
<evidence type="ECO:0000313" key="2">
    <source>
        <dbReference type="Proteomes" id="UP000012166"/>
    </source>
</evidence>
<dbReference type="AlphaFoldDB" id="A0ABC9SM42"/>
<sequence length="40" mass="4931">MFRHLYKIKKQQNVLKNSYAKPLFYEVLFNRVVEKFHSSV</sequence>
<organism evidence="1 2">
    <name type="scientific">Leptospira borgpetersenii str. Brem 328</name>
    <dbReference type="NCBI Taxonomy" id="1049780"/>
    <lineage>
        <taxon>Bacteria</taxon>
        <taxon>Pseudomonadati</taxon>
        <taxon>Spirochaetota</taxon>
        <taxon>Spirochaetia</taxon>
        <taxon>Leptospirales</taxon>
        <taxon>Leptospiraceae</taxon>
        <taxon>Leptospira</taxon>
    </lineage>
</organism>
<comment type="caution">
    <text evidence="1">The sequence shown here is derived from an EMBL/GenBank/DDBJ whole genome shotgun (WGS) entry which is preliminary data.</text>
</comment>
<proteinExistence type="predicted"/>
<reference evidence="1 2" key="1">
    <citation type="submission" date="2013-01" db="EMBL/GenBank/DDBJ databases">
        <authorList>
            <person name="Harkins D.M."/>
            <person name="Durkin A.S."/>
            <person name="Brinkac L.M."/>
            <person name="Haft D.H."/>
            <person name="Selengut J.D."/>
            <person name="Sanka R."/>
            <person name="DePew J."/>
            <person name="Purushe J."/>
            <person name="Hartskeerl R.A."/>
            <person name="Ahmed A."/>
            <person name="van der Linden H."/>
            <person name="Goris M.G.A."/>
            <person name="Vinetz J.M."/>
            <person name="Sutton G.G."/>
            <person name="Nierman W.C."/>
            <person name="Fouts D.E."/>
        </authorList>
    </citation>
    <scope>NUCLEOTIDE SEQUENCE [LARGE SCALE GENOMIC DNA]</scope>
    <source>
        <strain evidence="1 2">Brem 328</strain>
    </source>
</reference>
<evidence type="ECO:0000313" key="1">
    <source>
        <dbReference type="EMBL" id="EMN18796.1"/>
    </source>
</evidence>